<dbReference type="Pfam" id="PF08701">
    <property type="entry name" value="GN3L_Grn1"/>
    <property type="match status" value="1"/>
</dbReference>
<dbReference type="EMBL" id="JALNTZ010000995">
    <property type="protein sequence ID" value="KAJ3629991.1"/>
    <property type="molecule type" value="Genomic_DNA"/>
</dbReference>
<keyword evidence="4" id="KW-0342">GTP-binding</keyword>
<dbReference type="PROSITE" id="PS51721">
    <property type="entry name" value="G_CP"/>
    <property type="match status" value="1"/>
</dbReference>
<keyword evidence="5" id="KW-0539">Nucleus</keyword>
<dbReference type="PRINTS" id="PR00326">
    <property type="entry name" value="GTP1OBG"/>
</dbReference>
<dbReference type="InterPro" id="IPR030378">
    <property type="entry name" value="G_CP_dom"/>
</dbReference>
<evidence type="ECO:0000256" key="5">
    <source>
        <dbReference type="ARBA" id="ARBA00023242"/>
    </source>
</evidence>
<name>A0AA38LZW3_9CUCU</name>
<dbReference type="InterPro" id="IPR014813">
    <property type="entry name" value="Gnl3_N_dom"/>
</dbReference>
<keyword evidence="9" id="KW-1185">Reference proteome</keyword>
<dbReference type="GO" id="GO:0005730">
    <property type="term" value="C:nucleolus"/>
    <property type="evidence" value="ECO:0007669"/>
    <property type="project" value="TreeGrafter"/>
</dbReference>
<dbReference type="PANTHER" id="PTHR11089:SF30">
    <property type="entry name" value="GUANINE NUCLEOTIDE-BINDING PROTEIN-LIKE 3 HOMOLOG"/>
    <property type="match status" value="1"/>
</dbReference>
<dbReference type="GO" id="GO:0005525">
    <property type="term" value="F:GTP binding"/>
    <property type="evidence" value="ECO:0007669"/>
    <property type="project" value="UniProtKB-KW"/>
</dbReference>
<evidence type="ECO:0000313" key="8">
    <source>
        <dbReference type="EMBL" id="KAJ3629991.1"/>
    </source>
</evidence>
<dbReference type="Proteomes" id="UP001168821">
    <property type="component" value="Unassembled WGS sequence"/>
</dbReference>
<evidence type="ECO:0000256" key="1">
    <source>
        <dbReference type="ARBA" id="ARBA00004123"/>
    </source>
</evidence>
<feature type="domain" description="CP-type G" evidence="7">
    <location>
        <begin position="142"/>
        <end position="327"/>
    </location>
</feature>
<protein>
    <recommendedName>
        <fullName evidence="6">Guanine nucleotide-binding protein-like 3 homolog</fullName>
    </recommendedName>
</protein>
<evidence type="ECO:0000313" key="9">
    <source>
        <dbReference type="Proteomes" id="UP001168821"/>
    </source>
</evidence>
<gene>
    <name evidence="8" type="ORF">Zmor_028543</name>
</gene>
<evidence type="ECO:0000256" key="3">
    <source>
        <dbReference type="ARBA" id="ARBA00023054"/>
    </source>
</evidence>
<reference evidence="8" key="1">
    <citation type="journal article" date="2023" name="G3 (Bethesda)">
        <title>Whole genome assemblies of Zophobas morio and Tenebrio molitor.</title>
        <authorList>
            <person name="Kaur S."/>
            <person name="Stinson S.A."/>
            <person name="diCenzo G.C."/>
        </authorList>
    </citation>
    <scope>NUCLEOTIDE SEQUENCE</scope>
    <source>
        <strain evidence="8">QUZm001</strain>
    </source>
</reference>
<dbReference type="InterPro" id="IPR006073">
    <property type="entry name" value="GTP-bd"/>
</dbReference>
<evidence type="ECO:0000256" key="4">
    <source>
        <dbReference type="ARBA" id="ARBA00023134"/>
    </source>
</evidence>
<accession>A0AA38LZW3</accession>
<comment type="subcellular location">
    <subcellularLocation>
        <location evidence="1">Nucleus</location>
    </subcellularLocation>
</comment>
<organism evidence="8 9">
    <name type="scientific">Zophobas morio</name>
    <dbReference type="NCBI Taxonomy" id="2755281"/>
    <lineage>
        <taxon>Eukaryota</taxon>
        <taxon>Metazoa</taxon>
        <taxon>Ecdysozoa</taxon>
        <taxon>Arthropoda</taxon>
        <taxon>Hexapoda</taxon>
        <taxon>Insecta</taxon>
        <taxon>Pterygota</taxon>
        <taxon>Neoptera</taxon>
        <taxon>Endopterygota</taxon>
        <taxon>Coleoptera</taxon>
        <taxon>Polyphaga</taxon>
        <taxon>Cucujiformia</taxon>
        <taxon>Tenebrionidae</taxon>
        <taxon>Zophobas</taxon>
    </lineage>
</organism>
<dbReference type="FunFam" id="1.10.1580.10:FF:000002">
    <property type="entry name" value="Guanine nucleotide-binding protein-like 3 (nucleolar)-like"/>
    <property type="match status" value="1"/>
</dbReference>
<keyword evidence="3" id="KW-0175">Coiled coil</keyword>
<evidence type="ECO:0000256" key="6">
    <source>
        <dbReference type="ARBA" id="ARBA00069022"/>
    </source>
</evidence>
<dbReference type="PANTHER" id="PTHR11089">
    <property type="entry name" value="GTP-BINDING PROTEIN-RELATED"/>
    <property type="match status" value="1"/>
</dbReference>
<dbReference type="Pfam" id="PF01926">
    <property type="entry name" value="MMR_HSR1"/>
    <property type="match status" value="1"/>
</dbReference>
<evidence type="ECO:0000256" key="2">
    <source>
        <dbReference type="ARBA" id="ARBA00022741"/>
    </source>
</evidence>
<proteinExistence type="predicted"/>
<dbReference type="Gene3D" id="3.40.50.300">
    <property type="entry name" value="P-loop containing nucleotide triphosphate hydrolases"/>
    <property type="match status" value="1"/>
</dbReference>
<dbReference type="SUPFAM" id="SSF52540">
    <property type="entry name" value="P-loop containing nucleoside triphosphate hydrolases"/>
    <property type="match status" value="1"/>
</dbReference>
<comment type="caution">
    <text evidence="8">The sequence shown here is derived from an EMBL/GenBank/DDBJ whole genome shotgun (WGS) entry which is preliminary data.</text>
</comment>
<dbReference type="InterPro" id="IPR023179">
    <property type="entry name" value="GTP-bd_ortho_bundle_sf"/>
</dbReference>
<dbReference type="InterPro" id="IPR027417">
    <property type="entry name" value="P-loop_NTPase"/>
</dbReference>
<dbReference type="FunFam" id="3.40.50.300:FF:000493">
    <property type="entry name" value="Guanine nucleotide-binding protein-like 3-like protein"/>
    <property type="match status" value="1"/>
</dbReference>
<dbReference type="AlphaFoldDB" id="A0AA38LZW3"/>
<dbReference type="CDD" id="cd04178">
    <property type="entry name" value="Nucleostemin_like"/>
    <property type="match status" value="1"/>
</dbReference>
<sequence>MTYASAAWTYDSTAIASALQLGSLGAVFRLDTQAHSDGLARHTKCLLVSELIYEPWDRKDPGIPNLWPFKEVFIKQLKVRRKEEELEKFQKRQHLRALSENLYSLAEQDASKKEIDYDIKAKLVSDQISQEHCIDNTRKFFFKELKKVVNDSDVILEVLDARDPLGCRCKQLEDLVLGGEGEKKLVLVLNKVDLIPKDVAQQWLKHLRKTLPAVAFKASTHQRRQFLGQSYVPVEKASTSLLSSSETLGADMLLKLLKNYCRSFDLKKTITVGVAGLPNVGKSSLINSLKRAKTCQVGSIPGVTKTIQRVSLDRNLKLLDSPGVVFSSADQNSLLRNCIPVDALSDPVEPVNSILGHCDRRLLQELYKISAFQDSHEFLIHVASRRGLLKKGGIHDVEAAARVVLRDWNSGLIPFYTEPPSEPLGAVLHARNTKEKCWFICTLESTRIVPDYSKAFDLGGLLSLEEDQFLSLLASKSANFVSLLPKVVSSESATNYAEQEINSAIALNTRFSMNPEHKEQKSTFAAHKRLTGHMSSSFENITVADLEERMLNPQYKKIERSLVKSARKDAKRKMRLEGLCSMNDSKGDLYDFKTDFAQLEDELVV</sequence>
<dbReference type="InterPro" id="IPR050755">
    <property type="entry name" value="TRAFAC_YlqF/YawG_RiboMat"/>
</dbReference>
<keyword evidence="2" id="KW-0547">Nucleotide-binding</keyword>
<evidence type="ECO:0000259" key="7">
    <source>
        <dbReference type="PROSITE" id="PS51721"/>
    </source>
</evidence>
<dbReference type="Gene3D" id="1.10.1580.10">
    <property type="match status" value="1"/>
</dbReference>